<name>A0A5N6MK31_9ASTR</name>
<feature type="coiled-coil region" evidence="1">
    <location>
        <begin position="56"/>
        <end position="97"/>
    </location>
</feature>
<keyword evidence="3" id="KW-1185">Reference proteome</keyword>
<keyword evidence="1" id="KW-0175">Coiled coil</keyword>
<dbReference type="Proteomes" id="UP000326396">
    <property type="component" value="Linkage Group LG5"/>
</dbReference>
<sequence>MTSGKLVISQHILNKKEKTSPVAPKSRAMTTRYSKIAKKRKGVDTVDLEEPSELSVADLLNKIKDLEDQKKIVFAKAGHYEKEVAKVKKQMKEMKASYKLQFKEHIEGAKKSAAIAVLRPRSKWPIKLIPKALNRGPRISEKGVEYWLASMEVTKDGDAGETSKAGEGEVTGAGVGAGEQEVMMGDDDNGAKFLRKVPRNTTMATKSLLPATLPLLKLSTISRTTTGVDSWNKDMDVPPIDIPAWQISNIQHFKIHLMEEEHIRKP</sequence>
<accession>A0A5N6MK31</accession>
<evidence type="ECO:0000313" key="3">
    <source>
        <dbReference type="Proteomes" id="UP000326396"/>
    </source>
</evidence>
<gene>
    <name evidence="2" type="ORF">E3N88_29625</name>
</gene>
<proteinExistence type="predicted"/>
<dbReference type="AlphaFoldDB" id="A0A5N6MK31"/>
<protein>
    <submittedName>
        <fullName evidence="2">Uncharacterized protein</fullName>
    </submittedName>
</protein>
<evidence type="ECO:0000313" key="2">
    <source>
        <dbReference type="EMBL" id="KAD3640402.1"/>
    </source>
</evidence>
<organism evidence="2 3">
    <name type="scientific">Mikania micrantha</name>
    <name type="common">bitter vine</name>
    <dbReference type="NCBI Taxonomy" id="192012"/>
    <lineage>
        <taxon>Eukaryota</taxon>
        <taxon>Viridiplantae</taxon>
        <taxon>Streptophyta</taxon>
        <taxon>Embryophyta</taxon>
        <taxon>Tracheophyta</taxon>
        <taxon>Spermatophyta</taxon>
        <taxon>Magnoliopsida</taxon>
        <taxon>eudicotyledons</taxon>
        <taxon>Gunneridae</taxon>
        <taxon>Pentapetalae</taxon>
        <taxon>asterids</taxon>
        <taxon>campanulids</taxon>
        <taxon>Asterales</taxon>
        <taxon>Asteraceae</taxon>
        <taxon>Asteroideae</taxon>
        <taxon>Heliantheae alliance</taxon>
        <taxon>Eupatorieae</taxon>
        <taxon>Mikania</taxon>
    </lineage>
</organism>
<dbReference type="EMBL" id="SZYD01000015">
    <property type="protein sequence ID" value="KAD3640402.1"/>
    <property type="molecule type" value="Genomic_DNA"/>
</dbReference>
<comment type="caution">
    <text evidence="2">The sequence shown here is derived from an EMBL/GenBank/DDBJ whole genome shotgun (WGS) entry which is preliminary data.</text>
</comment>
<evidence type="ECO:0000256" key="1">
    <source>
        <dbReference type="SAM" id="Coils"/>
    </source>
</evidence>
<reference evidence="2 3" key="1">
    <citation type="submission" date="2019-05" db="EMBL/GenBank/DDBJ databases">
        <title>Mikania micrantha, genome provides insights into the molecular mechanism of rapid growth.</title>
        <authorList>
            <person name="Liu B."/>
        </authorList>
    </citation>
    <scope>NUCLEOTIDE SEQUENCE [LARGE SCALE GENOMIC DNA]</scope>
    <source>
        <strain evidence="2">NLD-2019</strain>
        <tissue evidence="2">Leaf</tissue>
    </source>
</reference>